<name>A0ABS7N568_9BACT</name>
<reference evidence="1 2" key="1">
    <citation type="submission" date="2021-06" db="EMBL/GenBank/DDBJ databases">
        <title>44 bacteria genomes isolated from Dapeng, Shenzhen.</title>
        <authorList>
            <person name="Zheng W."/>
            <person name="Yu S."/>
            <person name="Huang Y."/>
        </authorList>
    </citation>
    <scope>NUCLEOTIDE SEQUENCE [LARGE SCALE GENOMIC DNA]</scope>
    <source>
        <strain evidence="1 2">DP5N14-6</strain>
    </source>
</reference>
<dbReference type="Proteomes" id="UP000766609">
    <property type="component" value="Unassembled WGS sequence"/>
</dbReference>
<dbReference type="EMBL" id="JAHVHP010000002">
    <property type="protein sequence ID" value="MBY5951482.1"/>
    <property type="molecule type" value="Genomic_DNA"/>
</dbReference>
<evidence type="ECO:0000313" key="2">
    <source>
        <dbReference type="Proteomes" id="UP000766609"/>
    </source>
</evidence>
<accession>A0ABS7N568</accession>
<gene>
    <name evidence="1" type="ORF">KUV23_10890</name>
</gene>
<sequence>METLCYEDVKSPKLIAGFPGEGDLVFSILFDTDESGQVKHTRTEISGAYQNSSYLFYKTMETTILPIRISKKRQKTIQLPDSIKQEEHEMSDESKLDMYLKLKADLQKEGLI</sequence>
<comment type="caution">
    <text evidence="1">The sequence shown here is derived from an EMBL/GenBank/DDBJ whole genome shotgun (WGS) entry which is preliminary data.</text>
</comment>
<dbReference type="RefSeq" id="WP_222584143.1">
    <property type="nucleotide sequence ID" value="NZ_JAHVHP010000002.1"/>
</dbReference>
<keyword evidence="2" id="KW-1185">Reference proteome</keyword>
<evidence type="ECO:0000313" key="1">
    <source>
        <dbReference type="EMBL" id="MBY5951482.1"/>
    </source>
</evidence>
<protein>
    <submittedName>
        <fullName evidence="1">Uncharacterized protein</fullName>
    </submittedName>
</protein>
<proteinExistence type="predicted"/>
<organism evidence="1 2">
    <name type="scientific">Algoriphagus marincola</name>
    <dbReference type="NCBI Taxonomy" id="264027"/>
    <lineage>
        <taxon>Bacteria</taxon>
        <taxon>Pseudomonadati</taxon>
        <taxon>Bacteroidota</taxon>
        <taxon>Cytophagia</taxon>
        <taxon>Cytophagales</taxon>
        <taxon>Cyclobacteriaceae</taxon>
        <taxon>Algoriphagus</taxon>
    </lineage>
</organism>